<accession>A0A7G9T7L4</accession>
<dbReference type="KEGG" id="wdi:H9L19_04575"/>
<feature type="transmembrane region" description="Helical" evidence="1">
    <location>
        <begin position="61"/>
        <end position="84"/>
    </location>
</feature>
<keyword evidence="1" id="KW-0472">Membrane</keyword>
<proteinExistence type="predicted"/>
<feature type="transmembrane region" description="Helical" evidence="1">
    <location>
        <begin position="12"/>
        <end position="41"/>
    </location>
</feature>
<keyword evidence="1" id="KW-1133">Transmembrane helix</keyword>
<keyword evidence="1" id="KW-0812">Transmembrane</keyword>
<organism evidence="2 3">
    <name type="scientific">Weissella diestrammenae</name>
    <dbReference type="NCBI Taxonomy" id="1162633"/>
    <lineage>
        <taxon>Bacteria</taxon>
        <taxon>Bacillati</taxon>
        <taxon>Bacillota</taxon>
        <taxon>Bacilli</taxon>
        <taxon>Lactobacillales</taxon>
        <taxon>Lactobacillaceae</taxon>
        <taxon>Weissella</taxon>
    </lineage>
</organism>
<protein>
    <submittedName>
        <fullName evidence="2">Uncharacterized protein</fullName>
    </submittedName>
</protein>
<reference evidence="2 3" key="1">
    <citation type="submission" date="2020-08" db="EMBL/GenBank/DDBJ databases">
        <title>Genome sequence of Weissella diestrammenae KACC 16890T.</title>
        <authorList>
            <person name="Hyun D.-W."/>
            <person name="Bae J.-W."/>
        </authorList>
    </citation>
    <scope>NUCLEOTIDE SEQUENCE [LARGE SCALE GENOMIC DNA]</scope>
    <source>
        <strain evidence="2 3">KACC 16890</strain>
    </source>
</reference>
<evidence type="ECO:0000313" key="3">
    <source>
        <dbReference type="Proteomes" id="UP000515800"/>
    </source>
</evidence>
<name>A0A7G9T7L4_9LACO</name>
<sequence>MQTRHKKTKRRLVFENIASVVLMIITVFFAASALTALIISIEQVTVFVMKGRWINTYTNVYGNAWGVVLWHFLMIFLIISYWSLLEVFHPLVEPGSYPINQYLNEQNEDQ</sequence>
<dbReference type="AlphaFoldDB" id="A0A7G9T7L4"/>
<evidence type="ECO:0000256" key="1">
    <source>
        <dbReference type="SAM" id="Phobius"/>
    </source>
</evidence>
<keyword evidence="3" id="KW-1185">Reference proteome</keyword>
<dbReference type="Proteomes" id="UP000515800">
    <property type="component" value="Chromosome"/>
</dbReference>
<dbReference type="EMBL" id="CP060724">
    <property type="protein sequence ID" value="QNN76089.1"/>
    <property type="molecule type" value="Genomic_DNA"/>
</dbReference>
<gene>
    <name evidence="2" type="ORF">H9L19_04575</name>
</gene>
<evidence type="ECO:0000313" key="2">
    <source>
        <dbReference type="EMBL" id="QNN76089.1"/>
    </source>
</evidence>